<dbReference type="KEGG" id="hba:Hbal_0657"/>
<dbReference type="STRING" id="582402.Hbal_0657"/>
<sequence>MPLRLDKLPDRTPVRMSISLEPDLASALKDYAALYQQSYGRNEKPETLIPAMLDTFLNSDAGFKRARKTLHATQPTQGH</sequence>
<dbReference type="Proteomes" id="UP000002745">
    <property type="component" value="Chromosome"/>
</dbReference>
<dbReference type="Pfam" id="PF10038">
    <property type="entry name" value="DUF2274"/>
    <property type="match status" value="1"/>
</dbReference>
<name>C6XNV5_HIRBI</name>
<dbReference type="eggNOG" id="COG5639">
    <property type="taxonomic scope" value="Bacteria"/>
</dbReference>
<dbReference type="OrthoDB" id="9803810at2"/>
<evidence type="ECO:0000313" key="2">
    <source>
        <dbReference type="Proteomes" id="UP000002745"/>
    </source>
</evidence>
<evidence type="ECO:0008006" key="3">
    <source>
        <dbReference type="Google" id="ProtNLM"/>
    </source>
</evidence>
<reference evidence="2" key="1">
    <citation type="journal article" date="2011" name="J. Bacteriol.">
        <title>Genome sequences of eight morphologically diverse alphaproteobacteria.</title>
        <authorList>
            <consortium name="US DOE Joint Genome Institute"/>
            <person name="Brown P.J."/>
            <person name="Kysela D.T."/>
            <person name="Buechlein A."/>
            <person name="Hemmerich C."/>
            <person name="Brun Y.V."/>
        </authorList>
    </citation>
    <scope>NUCLEOTIDE SEQUENCE [LARGE SCALE GENOMIC DNA]</scope>
    <source>
        <strain evidence="2">ATCC 49814 / DSM 5838 / IFAM 1418</strain>
    </source>
</reference>
<dbReference type="InterPro" id="IPR018733">
    <property type="entry name" value="DUF2274"/>
</dbReference>
<dbReference type="HOGENOM" id="CLU_179036_1_0_5"/>
<keyword evidence="2" id="KW-1185">Reference proteome</keyword>
<gene>
    <name evidence="1" type="ordered locus">Hbal_0657</name>
</gene>
<dbReference type="EMBL" id="CP001678">
    <property type="protein sequence ID" value="ACT58358.1"/>
    <property type="molecule type" value="Genomic_DNA"/>
</dbReference>
<organism evidence="1 2">
    <name type="scientific">Hirschia baltica (strain ATCC 49814 / DSM 5838 / IFAM 1418)</name>
    <dbReference type="NCBI Taxonomy" id="582402"/>
    <lineage>
        <taxon>Bacteria</taxon>
        <taxon>Pseudomonadati</taxon>
        <taxon>Pseudomonadota</taxon>
        <taxon>Alphaproteobacteria</taxon>
        <taxon>Hyphomonadales</taxon>
        <taxon>Hyphomonadaceae</taxon>
        <taxon>Hirschia</taxon>
    </lineage>
</organism>
<dbReference type="RefSeq" id="WP_015826508.1">
    <property type="nucleotide sequence ID" value="NC_012982.1"/>
</dbReference>
<dbReference type="AlphaFoldDB" id="C6XNV5"/>
<evidence type="ECO:0000313" key="1">
    <source>
        <dbReference type="EMBL" id="ACT58358.1"/>
    </source>
</evidence>
<proteinExistence type="predicted"/>
<protein>
    <recommendedName>
        <fullName evidence="3">Protein involved in integration/excision of ICE Tn4371 family</fullName>
    </recommendedName>
</protein>
<accession>C6XNV5</accession>